<evidence type="ECO:0000256" key="5">
    <source>
        <dbReference type="SAM" id="Phobius"/>
    </source>
</evidence>
<dbReference type="InterPro" id="IPR001907">
    <property type="entry name" value="ClpP"/>
</dbReference>
<name>A0ABV9Z254_9HYPH</name>
<dbReference type="Proteomes" id="UP001595796">
    <property type="component" value="Unassembled WGS sequence"/>
</dbReference>
<evidence type="ECO:0000256" key="3">
    <source>
        <dbReference type="ARBA" id="ARBA00022801"/>
    </source>
</evidence>
<keyword evidence="3" id="KW-0378">Hydrolase</keyword>
<dbReference type="Gene3D" id="6.20.330.10">
    <property type="match status" value="1"/>
</dbReference>
<dbReference type="EMBL" id="JBHSJF010000005">
    <property type="protein sequence ID" value="MFC5067634.1"/>
    <property type="molecule type" value="Genomic_DNA"/>
</dbReference>
<dbReference type="PRINTS" id="PR00127">
    <property type="entry name" value="CLPPROTEASEP"/>
</dbReference>
<organism evidence="7 8">
    <name type="scientific">Flaviflagellibacter deserti</name>
    <dbReference type="NCBI Taxonomy" id="2267266"/>
    <lineage>
        <taxon>Bacteria</taxon>
        <taxon>Pseudomonadati</taxon>
        <taxon>Pseudomonadota</taxon>
        <taxon>Alphaproteobacteria</taxon>
        <taxon>Hyphomicrobiales</taxon>
        <taxon>Flaviflagellibacter</taxon>
    </lineage>
</organism>
<dbReference type="CDD" id="cd07023">
    <property type="entry name" value="S49_Sppa_N_C"/>
    <property type="match status" value="1"/>
</dbReference>
<dbReference type="NCBIfam" id="TIGR00706">
    <property type="entry name" value="SppA_dom"/>
    <property type="match status" value="1"/>
</dbReference>
<dbReference type="InterPro" id="IPR002142">
    <property type="entry name" value="Peptidase_S49"/>
</dbReference>
<evidence type="ECO:0000256" key="2">
    <source>
        <dbReference type="ARBA" id="ARBA00022670"/>
    </source>
</evidence>
<keyword evidence="5" id="KW-0472">Membrane</keyword>
<proteinExistence type="inferred from homology"/>
<keyword evidence="5" id="KW-0812">Transmembrane</keyword>
<dbReference type="PANTHER" id="PTHR42987">
    <property type="entry name" value="PEPTIDASE S49"/>
    <property type="match status" value="1"/>
</dbReference>
<protein>
    <submittedName>
        <fullName evidence="7">Signal peptide peptidase SppA</fullName>
    </submittedName>
</protein>
<dbReference type="PANTHER" id="PTHR42987:SF6">
    <property type="entry name" value="PROTEINASE IV"/>
    <property type="match status" value="1"/>
</dbReference>
<dbReference type="InterPro" id="IPR029045">
    <property type="entry name" value="ClpP/crotonase-like_dom_sf"/>
</dbReference>
<feature type="domain" description="Peptidase S49" evidence="6">
    <location>
        <begin position="105"/>
        <end position="256"/>
    </location>
</feature>
<dbReference type="RefSeq" id="WP_114958405.1">
    <property type="nucleotide sequence ID" value="NZ_JBHSJF010000005.1"/>
</dbReference>
<dbReference type="Gene3D" id="3.90.226.10">
    <property type="entry name" value="2-enoyl-CoA Hydratase, Chain A, domain 1"/>
    <property type="match status" value="1"/>
</dbReference>
<accession>A0ABV9Z254</accession>
<keyword evidence="5" id="KW-1133">Transmembrane helix</keyword>
<sequence>MPVDVDQIVERRRLRRRVSFWRIAALVLLAVAVIAVGWQVTGIGATKTSTHVARVNLNGMILGSDKREKMFEEIGKSGATAVLIEIDSPGGGVTASEELYDDIRALSAKKPVVAVIGSVAASGGYIAALAADRIIARQTSLTGSIGVLAQYPEVSGLLGNLGIKVEEVKSAPLKAAPNMTSPTTPEARAALESLIMDSFAWFKGIVSERRNLNGEALDKVADGRAFTGRQALELGLIDQIGGDTEARAWLQQTRGISTSLPVRDWAPSGGTLSDLGFARSAIAGLADALGFPVLAQQLRGSMDLHALDGLVAIWHPSLYR</sequence>
<gene>
    <name evidence="7" type="primary">sppA</name>
    <name evidence="7" type="ORF">ACFPFW_06350</name>
</gene>
<dbReference type="SUPFAM" id="SSF52096">
    <property type="entry name" value="ClpP/crotonase"/>
    <property type="match status" value="1"/>
</dbReference>
<evidence type="ECO:0000313" key="8">
    <source>
        <dbReference type="Proteomes" id="UP001595796"/>
    </source>
</evidence>
<evidence type="ECO:0000313" key="7">
    <source>
        <dbReference type="EMBL" id="MFC5067634.1"/>
    </source>
</evidence>
<evidence type="ECO:0000256" key="1">
    <source>
        <dbReference type="ARBA" id="ARBA00008683"/>
    </source>
</evidence>
<keyword evidence="2" id="KW-0645">Protease</keyword>
<reference evidence="8" key="1">
    <citation type="journal article" date="2019" name="Int. J. Syst. Evol. Microbiol.">
        <title>The Global Catalogue of Microorganisms (GCM) 10K type strain sequencing project: providing services to taxonomists for standard genome sequencing and annotation.</title>
        <authorList>
            <consortium name="The Broad Institute Genomics Platform"/>
            <consortium name="The Broad Institute Genome Sequencing Center for Infectious Disease"/>
            <person name="Wu L."/>
            <person name="Ma J."/>
        </authorList>
    </citation>
    <scope>NUCLEOTIDE SEQUENCE [LARGE SCALE GENOMIC DNA]</scope>
    <source>
        <strain evidence="8">CGMCC 1.16444</strain>
    </source>
</reference>
<comment type="similarity">
    <text evidence="1">Belongs to the peptidase S49 family.</text>
</comment>
<dbReference type="InterPro" id="IPR004635">
    <property type="entry name" value="Pept_S49_SppA"/>
</dbReference>
<feature type="transmembrane region" description="Helical" evidence="5">
    <location>
        <begin position="20"/>
        <end position="40"/>
    </location>
</feature>
<evidence type="ECO:0000259" key="6">
    <source>
        <dbReference type="Pfam" id="PF01343"/>
    </source>
</evidence>
<comment type="caution">
    <text evidence="7">The sequence shown here is derived from an EMBL/GenBank/DDBJ whole genome shotgun (WGS) entry which is preliminary data.</text>
</comment>
<dbReference type="InterPro" id="IPR047272">
    <property type="entry name" value="S49_SppA_C"/>
</dbReference>
<dbReference type="Pfam" id="PF01343">
    <property type="entry name" value="Peptidase_S49"/>
    <property type="match status" value="1"/>
</dbReference>
<evidence type="ECO:0000256" key="4">
    <source>
        <dbReference type="ARBA" id="ARBA00022825"/>
    </source>
</evidence>
<keyword evidence="8" id="KW-1185">Reference proteome</keyword>
<keyword evidence="4" id="KW-0720">Serine protease</keyword>